<sequence>MEFGNESVPIDSTLEISSKVNELEQTPFIVDTTGVLSHGSDLTTGIPVTSDNTSAEDILFYKDENGLVYFAEDSNNIVFLQQDQDLSQFIADGNYQQVVVSEANDHGIILTDGNGYQTVVTGTSNDQNVAIVNNNEYQIVVSESNDQATPTIYNSPQTAINEQNELTANNITNHAIENSEIKYCEQEINTTFQYDDKILASENYVEETTILNNSEQGTECTQNSDLKASITTTEYPDATSGCNLPETATISNQNQETVQPEISISGSDNNDVIAHESVALENNQQEAVSISDGNSKLVTTLPNLETNMTNDNEHEILTAENNDQQLNTISGYDHSSAEIEKICLDTSTIRSDSNEKIITPSEHQIVVNPNNQNGDMTNSPNHDQEIIGHSNDSSHDINLNGTRSEGINLIDNDNNGEMTVLSKEQNLITISNDVGQKHDESQIIDRKTPCELSVPEISDPEPIKIDALHQEKDFNDSQDCVISKINNDVDNDPARPTVSTDDHKMKESLPVVKDPESHVIDEQTAMQDSDSQDTIEEIEYIVEEVIEFDDASQTEESETDSKAQDSVISNDDERLLSNYSGTLDLPRTNKLRIKEDILFSKSGVRKPLRTYERKNKSVVPQKLDNGVHGMQELSKRRSTFKDDGYSPDSSKSSPRTSHKPSPLGQRESVRVYGAPKKQPSSGSSLSDRVQRSPNKCKYDEVKLFEELEDHSPNHETNMSLHAQHIECMNLTEDSACIDLESILSPTKKKGRPPKMKSPEMKDTSKKDLQASYTETDSMLETDVSQTTPVSTTKKRRGRPPRAQHDIESTPHQLGELKTSSVQIRDSPTSHSILSESITDIVDQEVSVVDSPTPKKRGRKPKIASGLNSSVEESFSARTPISAVSLPNKRRGRPPKEISDRAIISVETSARAPRSSGADEHESSPAVPNVSSPAKKRRGRPPRVSLVPGPDPSTDQPVDSIIHTIEPNSHPVSDDTINVLGTDTHEIPTNDNNENVDNVRTLKRKRGRQSGALPDAGELLNASKTKESLEISAIKGNHTGNTSAGTVTPVIKRRGRPPKARNSLNESMALNIKQEVADPPTDLIDRSITMEEGADMEIEPITHKEVEESPPIENLKSLHAELEPSSAEPDTRSDKVGSLEFESKPITSPTPRAEKPPKKLHWKTLEKMRKSMGGAPNDIAEERIPSVVPSEDNNLSTSQTEAEDVSSTKVKSEPTTSSSENLGKRPKKPHWKTLEKRRKSLGGAPNTLPEENIPNSPASEGNSLPISQTDGEKVESIKITTEPSTPRSENPEERPKKLHWKTLQKMRKSSSVESNNLTEKPIPILPDSEEKNPPIRQIDDEKLDSSKITSEPATPCSEEPEDRPKKLHWKTLEKMRKSSGGVSDNSLKEQVPSLVLSEDNNLSVPQNEGENVSSLQVTTELTTSLSENLEERPKELHWKTFEKMKKSLGSAPNNLSEEDTSTPPASEENSLPILQTDGEKVESPEVKSEPSTVSCDDPEERPKKLHWKTLEKMRRSLGSAPSNLPKEHIQTSSASEEKSLHIRQTHDEKVESTTIKIEASTPCSGNQEERSKKLHWKTLQKMKKSSSGESNNLSREPIQSLPVSEENNLSVQRTEDEKLDSSQIANEPSTPCSDTPEARPKKLHWKTLEKMRKSLGGAADSLTEEEILSLVASKECNSSISQTDEAELPPKKRGRKPKVPVSLDESVNTSTKQDSASSGDAVILHAVPPQKRRGRQPKHQTSTEVEFDSENRDRNSLQMEIVGSRRGQSSKDLVPGKESLLRNPRRPVVNAGRSGGKLRETGQATKDLNSLSAAQTIDNPKKRKRGRAAKVDMSQNESTEEELDNVIPSSKRSRKDVDTIAVKSPLKKRMGRPPKSEAKTGTTPGIRKNVKQVDSDQKVKRRGRPPKQDMNKSSDESNSNDRPMKQLINSSFHDNETTAERESDDEIESDELDEQNQMTKSKFKYAGRRVGQRRKKGRPRTGESIKKREIEYQPHHSFRLKTPDRHKRTKIDTPKTPDKTPDTSPKVTCGKCNSEMTRKQWKFHNVKQHNDLGWIEGTEKPDYENDEKLLKRVLFESIKKRNGTLICEICNEMKKSVLGYLSHVTFCGKTQEEIDALMVTCPECQAVVRPSSFEHHERVHRQAKREEELRKVEQKVEEGKENELSETPTLKSKRRAAQKAVTKISEFTAHDKDIDDKGGNHPDEKSELIKNFVDRPHLKKRLPSNLINKWKRDLDKGVQANCRQPGCQFVTKSFDEMKQHYSTCNFKPRESYMCKICRFESLSKDEILDHAVKSHANECNVGNPSSADDTDSDLGEDDQLDVNRRTIRFRAPKPIDKLDPSMKMFAFINKDENYLNAPHKTFLPTFQWTLEFERENFKFNLFEKYEPNDFRRLEDEEIDDYLPELDHSMLVNCKRVGKSKERQWQSWKRFEGECMEDIPTFFVGGPVWAIAWLPIPTILGKSQNISQYIALSTHRTMDAEYSIEGSHPGKNMIQIWNLGELDHRTLNTPQAPKIEYSIIHEGGTIWHLEWCPSGCYQDHNMPDDTKESDSTDRMGLLAAACSDGCVRVYSLVFAKDLPISKRKSKYPVYDTKPVVTLVLDQMKYEKKAQSWQVTKLSWSRESGHNVIAAGFSNGYVALWDLASESPLFKFVKNEGVFLIPVKQFHPHFSPVTMVHLIPQEKGRFLATASLDRYYKLWDLECLISPVDSFQRGFCTDGTWMNHWGCALLAYDDALSMLRNYSIVVATRAYTYRSYNVFPAGSTCYTVSGSDFGNSVASGTLAGEVLVMFPPPLIYLKEMDRIMPRKREICRVSFIKTVKLDRVSLENGSPSPKKKPPKKNDVYDYKESTYEDSKDHYGLELCVDMSNFKDGCSAQRLKKKKKSLTCDSMKNVPIEQYPFMSVNRVSWNPNAWSYLWLAVGYQNGFVQLLPFKSLASRGANEKLLNAHIERVLKPKTETTSEVANES</sequence>
<name>A0ACC2NCL8_9HYME</name>
<keyword evidence="2" id="KW-1185">Reference proteome</keyword>
<comment type="caution">
    <text evidence="1">The sequence shown here is derived from an EMBL/GenBank/DDBJ whole genome shotgun (WGS) entry which is preliminary data.</text>
</comment>
<gene>
    <name evidence="1" type="ORF">QAD02_000100</name>
</gene>
<accession>A0ACC2NCL8</accession>
<evidence type="ECO:0000313" key="1">
    <source>
        <dbReference type="EMBL" id="KAJ8668841.1"/>
    </source>
</evidence>
<organism evidence="1 2">
    <name type="scientific">Eretmocerus hayati</name>
    <dbReference type="NCBI Taxonomy" id="131215"/>
    <lineage>
        <taxon>Eukaryota</taxon>
        <taxon>Metazoa</taxon>
        <taxon>Ecdysozoa</taxon>
        <taxon>Arthropoda</taxon>
        <taxon>Hexapoda</taxon>
        <taxon>Insecta</taxon>
        <taxon>Pterygota</taxon>
        <taxon>Neoptera</taxon>
        <taxon>Endopterygota</taxon>
        <taxon>Hymenoptera</taxon>
        <taxon>Apocrita</taxon>
        <taxon>Proctotrupomorpha</taxon>
        <taxon>Chalcidoidea</taxon>
        <taxon>Aphelinidae</taxon>
        <taxon>Aphelininae</taxon>
        <taxon>Eretmocerus</taxon>
    </lineage>
</organism>
<reference evidence="1" key="1">
    <citation type="submission" date="2023-04" db="EMBL/GenBank/DDBJ databases">
        <title>A chromosome-level genome assembly of the parasitoid wasp Eretmocerus hayati.</title>
        <authorList>
            <person name="Zhong Y."/>
            <person name="Liu S."/>
            <person name="Liu Y."/>
        </authorList>
    </citation>
    <scope>NUCLEOTIDE SEQUENCE</scope>
    <source>
        <strain evidence="1">ZJU_SS_LIU_2023</strain>
    </source>
</reference>
<dbReference type="Proteomes" id="UP001239111">
    <property type="component" value="Chromosome 3"/>
</dbReference>
<proteinExistence type="predicted"/>
<protein>
    <submittedName>
        <fullName evidence="1">Uncharacterized protein</fullName>
    </submittedName>
</protein>
<evidence type="ECO:0000313" key="2">
    <source>
        <dbReference type="Proteomes" id="UP001239111"/>
    </source>
</evidence>
<dbReference type="EMBL" id="CM056743">
    <property type="protein sequence ID" value="KAJ8668841.1"/>
    <property type="molecule type" value="Genomic_DNA"/>
</dbReference>